<protein>
    <recommendedName>
        <fullName evidence="5">Calcineurin-like phosphoesterase domain-containing protein</fullName>
    </recommendedName>
</protein>
<evidence type="ECO:0000256" key="1">
    <source>
        <dbReference type="ARBA" id="ARBA00022729"/>
    </source>
</evidence>
<evidence type="ECO:0000256" key="3">
    <source>
        <dbReference type="SAM" id="MobiDB-lite"/>
    </source>
</evidence>
<dbReference type="PANTHER" id="PTHR10161:SF14">
    <property type="entry name" value="TARTRATE-RESISTANT ACID PHOSPHATASE TYPE 5"/>
    <property type="match status" value="1"/>
</dbReference>
<dbReference type="InterPro" id="IPR051558">
    <property type="entry name" value="Metallophosphoesterase_PAP"/>
</dbReference>
<feature type="compositionally biased region" description="Pro residues" evidence="3">
    <location>
        <begin position="106"/>
        <end position="117"/>
    </location>
</feature>
<sequence>MAQLTLLALTAILLLAGNAAGVRQLQQFAPNACNPFSDYPNQCFSSDGSKSICCSNVCPNAPSTDPVCANGVPGVSPTVNTPNATTPAPTTGAPAPTTPSSTTPAPTTPSGPAPAPAPSYTGFPEFAPASTADVSSFVDTYHPTLKFAVIGDVGRIGAPASQGLDQCPTSLFPDNNTVAGQYQLTTAKLLADVCDLNKCSFIVNTGDNFYECGVYPGDNSRLKNDIFDVYNPYVSLSNLVWHSTLGNHDMVIDGSMEQEMSFNNPLWYLPAANFVRDFKSNGVVVRAIFYDENPWIASYNGKGKYDKRWYKQHSNQAYSDAVIAFIENALKTSTAAHTILVSHYPLFGTAVEYGRTASAGLYNFFPRVVALINQYKPVAFFNGHDHILTLGAPGNFSNGFTSYVTTGAGAQHGYSDACGTNRQYSNGGAGGFVVCEATASTFTIKYYTTGPNVGQINTEAAQCTVTSDGASKTTTVGSDCAANLKATPADGSAC</sequence>
<dbReference type="InterPro" id="IPR004843">
    <property type="entry name" value="Calcineurin-like_PHP"/>
</dbReference>
<dbReference type="GO" id="GO:0003993">
    <property type="term" value="F:acid phosphatase activity"/>
    <property type="evidence" value="ECO:0000318"/>
    <property type="project" value="GO_Central"/>
</dbReference>
<feature type="region of interest" description="Disordered" evidence="3">
    <location>
        <begin position="79"/>
        <end position="124"/>
    </location>
</feature>
<dbReference type="PANTHER" id="PTHR10161">
    <property type="entry name" value="TARTRATE-RESISTANT ACID PHOSPHATASE TYPE 5"/>
    <property type="match status" value="1"/>
</dbReference>
<proteinExistence type="predicted"/>
<dbReference type="Gene3D" id="3.60.21.10">
    <property type="match status" value="1"/>
</dbReference>
<dbReference type="GO" id="GO:0008198">
    <property type="term" value="F:ferrous iron binding"/>
    <property type="evidence" value="ECO:0000318"/>
    <property type="project" value="GO_Central"/>
</dbReference>
<accession>A0A1Y1I9H6</accession>
<feature type="domain" description="Calcineurin-like phosphoesterase" evidence="5">
    <location>
        <begin position="145"/>
        <end position="387"/>
    </location>
</feature>
<keyword evidence="2" id="KW-0378">Hydrolase</keyword>
<dbReference type="GO" id="GO:0008199">
    <property type="term" value="F:ferric iron binding"/>
    <property type="evidence" value="ECO:0000318"/>
    <property type="project" value="GO_Central"/>
</dbReference>
<dbReference type="STRING" id="105231.A0A1Y1I9H6"/>
<organism evidence="6 7">
    <name type="scientific">Klebsormidium nitens</name>
    <name type="common">Green alga</name>
    <name type="synonym">Ulothrix nitens</name>
    <dbReference type="NCBI Taxonomy" id="105231"/>
    <lineage>
        <taxon>Eukaryota</taxon>
        <taxon>Viridiplantae</taxon>
        <taxon>Streptophyta</taxon>
        <taxon>Klebsormidiophyceae</taxon>
        <taxon>Klebsormidiales</taxon>
        <taxon>Klebsormidiaceae</taxon>
        <taxon>Klebsormidium</taxon>
    </lineage>
</organism>
<keyword evidence="7" id="KW-1185">Reference proteome</keyword>
<feature type="chain" id="PRO_5012192045" description="Calcineurin-like phosphoesterase domain-containing protein" evidence="4">
    <location>
        <begin position="22"/>
        <end position="494"/>
    </location>
</feature>
<evidence type="ECO:0000256" key="2">
    <source>
        <dbReference type="ARBA" id="ARBA00022801"/>
    </source>
</evidence>
<feature type="signal peptide" evidence="4">
    <location>
        <begin position="1"/>
        <end position="21"/>
    </location>
</feature>
<evidence type="ECO:0000256" key="4">
    <source>
        <dbReference type="SAM" id="SignalP"/>
    </source>
</evidence>
<dbReference type="Pfam" id="PF00149">
    <property type="entry name" value="Metallophos"/>
    <property type="match status" value="1"/>
</dbReference>
<dbReference type="InterPro" id="IPR029052">
    <property type="entry name" value="Metallo-depent_PP-like"/>
</dbReference>
<evidence type="ECO:0000313" key="7">
    <source>
        <dbReference type="Proteomes" id="UP000054558"/>
    </source>
</evidence>
<gene>
    <name evidence="6" type="ORF">KFL_002690040</name>
</gene>
<evidence type="ECO:0000259" key="5">
    <source>
        <dbReference type="Pfam" id="PF00149"/>
    </source>
</evidence>
<dbReference type="OrthoDB" id="548884at2759"/>
<dbReference type="AlphaFoldDB" id="A0A1Y1I9H6"/>
<keyword evidence="1 4" id="KW-0732">Signal</keyword>
<dbReference type="Proteomes" id="UP000054558">
    <property type="component" value="Unassembled WGS sequence"/>
</dbReference>
<dbReference type="SUPFAM" id="SSF56300">
    <property type="entry name" value="Metallo-dependent phosphatases"/>
    <property type="match status" value="1"/>
</dbReference>
<reference evidence="6 7" key="1">
    <citation type="journal article" date="2014" name="Nat. Commun.">
        <title>Klebsormidium flaccidum genome reveals primary factors for plant terrestrial adaptation.</title>
        <authorList>
            <person name="Hori K."/>
            <person name="Maruyama F."/>
            <person name="Fujisawa T."/>
            <person name="Togashi T."/>
            <person name="Yamamoto N."/>
            <person name="Seo M."/>
            <person name="Sato S."/>
            <person name="Yamada T."/>
            <person name="Mori H."/>
            <person name="Tajima N."/>
            <person name="Moriyama T."/>
            <person name="Ikeuchi M."/>
            <person name="Watanabe M."/>
            <person name="Wada H."/>
            <person name="Kobayashi K."/>
            <person name="Saito M."/>
            <person name="Masuda T."/>
            <person name="Sasaki-Sekimoto Y."/>
            <person name="Mashiguchi K."/>
            <person name="Awai K."/>
            <person name="Shimojima M."/>
            <person name="Masuda S."/>
            <person name="Iwai M."/>
            <person name="Nobusawa T."/>
            <person name="Narise T."/>
            <person name="Kondo S."/>
            <person name="Saito H."/>
            <person name="Sato R."/>
            <person name="Murakawa M."/>
            <person name="Ihara Y."/>
            <person name="Oshima-Yamada Y."/>
            <person name="Ohtaka K."/>
            <person name="Satoh M."/>
            <person name="Sonobe K."/>
            <person name="Ishii M."/>
            <person name="Ohtani R."/>
            <person name="Kanamori-Sato M."/>
            <person name="Honoki R."/>
            <person name="Miyazaki D."/>
            <person name="Mochizuki H."/>
            <person name="Umetsu J."/>
            <person name="Higashi K."/>
            <person name="Shibata D."/>
            <person name="Kamiya Y."/>
            <person name="Sato N."/>
            <person name="Nakamura Y."/>
            <person name="Tabata S."/>
            <person name="Ida S."/>
            <person name="Kurokawa K."/>
            <person name="Ohta H."/>
        </authorList>
    </citation>
    <scope>NUCLEOTIDE SEQUENCE [LARGE SCALE GENOMIC DNA]</scope>
    <source>
        <strain evidence="6 7">NIES-2285</strain>
    </source>
</reference>
<name>A0A1Y1I9H6_KLENI</name>
<evidence type="ECO:0000313" key="6">
    <source>
        <dbReference type="EMBL" id="GAQ86079.1"/>
    </source>
</evidence>
<feature type="compositionally biased region" description="Low complexity" evidence="3">
    <location>
        <begin position="79"/>
        <end position="105"/>
    </location>
</feature>
<dbReference type="EMBL" id="DF237218">
    <property type="protein sequence ID" value="GAQ86079.1"/>
    <property type="molecule type" value="Genomic_DNA"/>
</dbReference>